<dbReference type="Proteomes" id="UP000295357">
    <property type="component" value="Unassembled WGS sequence"/>
</dbReference>
<accession>A0A4R6MSM4</accession>
<protein>
    <submittedName>
        <fullName evidence="7">NTE family protein</fullName>
    </submittedName>
</protein>
<keyword evidence="8" id="KW-1185">Reference proteome</keyword>
<proteinExistence type="predicted"/>
<keyword evidence="1 4" id="KW-0378">Hydrolase</keyword>
<dbReference type="RefSeq" id="WP_162849584.1">
    <property type="nucleotide sequence ID" value="NZ_JAUFPJ010000014.1"/>
</dbReference>
<dbReference type="InterPro" id="IPR050301">
    <property type="entry name" value="NTE"/>
</dbReference>
<feature type="domain" description="PNPLA" evidence="6">
    <location>
        <begin position="50"/>
        <end position="242"/>
    </location>
</feature>
<sequence length="754" mass="81296">MPLTAQLRGALSLLILCLSPLLSAAPTVGAEPGAAQAEAEPVPSRPRIGLVLSGGGARGLAHIGVLRALERLRVPVDLIVGTSMGALVGGAYAAGRTVPELEAFVQTANWEAILADRQDRRSLSFSRREEDTLVGSRLDLNLNRSGLSLPPAAAGNSALEQALEQLVTPASAERPTAALPLPFRALATDLVSGELRTLAQEPLFLALRASMAVPGVFAPVRVKGRLLVDGGLVRNLGVDVARQLGADIIIAVNVGSPLLEERDLRSALGVANQMLQILTEQNVGRSLRELRPDDVLIDPQLDDLGFMAFRQRVDAIEVGERAALAVASRLEALALSERDYQQHQARRQGVKDDSQGTHALVLAELRIEGTRRSKPEALRAELARLENLEPGKPVTPGQIERAALALQGRGDFERVDARINDEDGRRHVTLQVQEADWALSRLRLGAEIYSNFDDANRFSLVAMHTLSWLNAWGGELRTVLRLGSQREFSTELNQPLGAGSAWYLAPHFSSTGDGSDVYADGLRAARFALFQRSATLSLGRRLGNWGDVRLGYGNFSVRARPVLPQPPGVSDIRVRGRGVEAQLRVDTLDSISFPSRGQLLTLGLRHLRNQDEADDSSLSVLGLRAYRWHDWAGHIYLEFQRSLRGQAGTLGGFLRLSGTPDDSLDGEQLLMTRLVMARRVGALPLGLGQAVRLGISLEAGMATPRAQVFRASELRLAGSGFLAVDTRFGPVYLALGHTRGGGTAFYLYLGKLGG</sequence>
<dbReference type="SUPFAM" id="SSF52151">
    <property type="entry name" value="FabD/lysophospholipase-like"/>
    <property type="match status" value="1"/>
</dbReference>
<dbReference type="AlphaFoldDB" id="A0A4R6MSM4"/>
<feature type="short sequence motif" description="GXGXXG" evidence="4">
    <location>
        <begin position="54"/>
        <end position="59"/>
    </location>
</feature>
<evidence type="ECO:0000256" key="4">
    <source>
        <dbReference type="PROSITE-ProRule" id="PRU01161"/>
    </source>
</evidence>
<evidence type="ECO:0000256" key="5">
    <source>
        <dbReference type="SAM" id="SignalP"/>
    </source>
</evidence>
<keyword evidence="5" id="KW-0732">Signal</keyword>
<feature type="short sequence motif" description="GXSXG" evidence="4">
    <location>
        <begin position="81"/>
        <end position="85"/>
    </location>
</feature>
<evidence type="ECO:0000256" key="2">
    <source>
        <dbReference type="ARBA" id="ARBA00022963"/>
    </source>
</evidence>
<dbReference type="GO" id="GO:0019867">
    <property type="term" value="C:outer membrane"/>
    <property type="evidence" value="ECO:0007669"/>
    <property type="project" value="InterPro"/>
</dbReference>
<dbReference type="InterPro" id="IPR016035">
    <property type="entry name" value="Acyl_Trfase/lysoPLipase"/>
</dbReference>
<dbReference type="PANTHER" id="PTHR14226:SF29">
    <property type="entry name" value="NEUROPATHY TARGET ESTERASE SWS"/>
    <property type="match status" value="1"/>
</dbReference>
<dbReference type="GO" id="GO:0016787">
    <property type="term" value="F:hydrolase activity"/>
    <property type="evidence" value="ECO:0007669"/>
    <property type="project" value="UniProtKB-UniRule"/>
</dbReference>
<keyword evidence="3 4" id="KW-0443">Lipid metabolism</keyword>
<dbReference type="Pfam" id="PF07244">
    <property type="entry name" value="POTRA"/>
    <property type="match status" value="1"/>
</dbReference>
<dbReference type="PROSITE" id="PS51635">
    <property type="entry name" value="PNPLA"/>
    <property type="match status" value="1"/>
</dbReference>
<dbReference type="CDD" id="cd07205">
    <property type="entry name" value="Pat_PNPLA6_PNPLA7_NTE1_like"/>
    <property type="match status" value="1"/>
</dbReference>
<dbReference type="Pfam" id="PF01734">
    <property type="entry name" value="Patatin"/>
    <property type="match status" value="1"/>
</dbReference>
<dbReference type="InterPro" id="IPR002641">
    <property type="entry name" value="PNPLA_dom"/>
</dbReference>
<evidence type="ECO:0000313" key="8">
    <source>
        <dbReference type="Proteomes" id="UP000295357"/>
    </source>
</evidence>
<dbReference type="EMBL" id="SNXE01000012">
    <property type="protein sequence ID" value="TDP04982.1"/>
    <property type="molecule type" value="Genomic_DNA"/>
</dbReference>
<dbReference type="GO" id="GO:0016042">
    <property type="term" value="P:lipid catabolic process"/>
    <property type="evidence" value="ECO:0007669"/>
    <property type="project" value="UniProtKB-UniRule"/>
</dbReference>
<comment type="caution">
    <text evidence="7">The sequence shown here is derived from an EMBL/GenBank/DDBJ whole genome shotgun (WGS) entry which is preliminary data.</text>
</comment>
<feature type="short sequence motif" description="DGA/G" evidence="4">
    <location>
        <begin position="229"/>
        <end position="231"/>
    </location>
</feature>
<name>A0A4R6MSM4_9BURK</name>
<keyword evidence="2 4" id="KW-0442">Lipid degradation</keyword>
<evidence type="ECO:0000313" key="7">
    <source>
        <dbReference type="EMBL" id="TDP04982.1"/>
    </source>
</evidence>
<dbReference type="Gene3D" id="3.10.20.310">
    <property type="entry name" value="membrane protein fhac"/>
    <property type="match status" value="1"/>
</dbReference>
<gene>
    <name evidence="7" type="ORF">DFR39_11214</name>
</gene>
<evidence type="ECO:0000256" key="1">
    <source>
        <dbReference type="ARBA" id="ARBA00022801"/>
    </source>
</evidence>
<feature type="chain" id="PRO_5020301100" evidence="5">
    <location>
        <begin position="25"/>
        <end position="754"/>
    </location>
</feature>
<reference evidence="7 8" key="1">
    <citation type="submission" date="2019-03" db="EMBL/GenBank/DDBJ databases">
        <title>Genomic Encyclopedia of Type Strains, Phase IV (KMG-IV): sequencing the most valuable type-strain genomes for metagenomic binning, comparative biology and taxonomic classification.</title>
        <authorList>
            <person name="Goeker M."/>
        </authorList>
    </citation>
    <scope>NUCLEOTIDE SEQUENCE [LARGE SCALE GENOMIC DNA]</scope>
    <source>
        <strain evidence="7 8">DSM 25082</strain>
    </source>
</reference>
<dbReference type="PANTHER" id="PTHR14226">
    <property type="entry name" value="NEUROPATHY TARGET ESTERASE/SWISS CHEESE D.MELANOGASTER"/>
    <property type="match status" value="1"/>
</dbReference>
<feature type="signal peptide" evidence="5">
    <location>
        <begin position="1"/>
        <end position="24"/>
    </location>
</feature>
<organism evidence="7 8">
    <name type="scientific">Roseateles asaccharophilus</name>
    <dbReference type="NCBI Taxonomy" id="582607"/>
    <lineage>
        <taxon>Bacteria</taxon>
        <taxon>Pseudomonadati</taxon>
        <taxon>Pseudomonadota</taxon>
        <taxon>Betaproteobacteria</taxon>
        <taxon>Burkholderiales</taxon>
        <taxon>Sphaerotilaceae</taxon>
        <taxon>Roseateles</taxon>
    </lineage>
</organism>
<dbReference type="InterPro" id="IPR010827">
    <property type="entry name" value="BamA/TamA_POTRA"/>
</dbReference>
<feature type="active site" description="Nucleophile" evidence="4">
    <location>
        <position position="83"/>
    </location>
</feature>
<evidence type="ECO:0000256" key="3">
    <source>
        <dbReference type="ARBA" id="ARBA00023098"/>
    </source>
</evidence>
<feature type="active site" description="Proton acceptor" evidence="4">
    <location>
        <position position="229"/>
    </location>
</feature>
<evidence type="ECO:0000259" key="6">
    <source>
        <dbReference type="PROSITE" id="PS51635"/>
    </source>
</evidence>
<dbReference type="Gene3D" id="3.40.1090.10">
    <property type="entry name" value="Cytosolic phospholipase A2 catalytic domain"/>
    <property type="match status" value="2"/>
</dbReference>